<dbReference type="InterPro" id="IPR032466">
    <property type="entry name" value="Metal_Hydrolase"/>
</dbReference>
<evidence type="ECO:0000313" key="3">
    <source>
        <dbReference type="EMBL" id="MBA9075977.1"/>
    </source>
</evidence>
<protein>
    <submittedName>
        <fullName evidence="3">L-fuconolactonase</fullName>
        <ecNumber evidence="3">3.1.1.-</ecNumber>
    </submittedName>
</protein>
<dbReference type="Gene3D" id="3.20.20.140">
    <property type="entry name" value="Metal-dependent hydrolases"/>
    <property type="match status" value="1"/>
</dbReference>
<reference evidence="3 4" key="1">
    <citation type="submission" date="2020-08" db="EMBL/GenBank/DDBJ databases">
        <title>Genomic Encyclopedia of Type Strains, Phase IV (KMG-IV): sequencing the most valuable type-strain genomes for metagenomic binning, comparative biology and taxonomic classification.</title>
        <authorList>
            <person name="Goeker M."/>
        </authorList>
    </citation>
    <scope>NUCLEOTIDE SEQUENCE [LARGE SCALE GENOMIC DNA]</scope>
    <source>
        <strain evidence="3 4">DSM 29854</strain>
    </source>
</reference>
<proteinExistence type="inferred from homology"/>
<dbReference type="EC" id="3.1.1.-" evidence="3"/>
<dbReference type="AlphaFoldDB" id="A0A839GM10"/>
<evidence type="ECO:0000313" key="4">
    <source>
        <dbReference type="Proteomes" id="UP000563094"/>
    </source>
</evidence>
<feature type="domain" description="Amidohydrolase-related" evidence="2">
    <location>
        <begin position="4"/>
        <end position="276"/>
    </location>
</feature>
<dbReference type="InterPro" id="IPR052350">
    <property type="entry name" value="Metallo-dep_Lactonases"/>
</dbReference>
<organism evidence="3 4">
    <name type="scientific">Rufibacter quisquiliarum</name>
    <dbReference type="NCBI Taxonomy" id="1549639"/>
    <lineage>
        <taxon>Bacteria</taxon>
        <taxon>Pseudomonadati</taxon>
        <taxon>Bacteroidota</taxon>
        <taxon>Cytophagia</taxon>
        <taxon>Cytophagales</taxon>
        <taxon>Hymenobacteraceae</taxon>
        <taxon>Rufibacter</taxon>
    </lineage>
</organism>
<sequence length="276" mass="31657">MPRIDAHQHFWKFNPARESWVTEDMAVIRRDFLPQELQPLLQEHGFDGCVLVQTAQPEHENEILLEWARAHECIKGVVGWVDFFAADIEERLSRLSQHPKLKGFRYVLQGAEDKALMLQPAFQHGIAQLRRYGFSYDILIYPDQLAYTAELTAAFPDQPFVLNHLAKPDIKGGDFQTWRKAMKAFAAQENVCCKVSGLVTQADWQNWQKRDFTPYLDTLAEVFGPKRLLFGSDWPVCLVAASYAEVLGLVQEYFSPFSPQEQELVFGGNAVAFYKL</sequence>
<comment type="similarity">
    <text evidence="1">Belongs to the metallo-dependent hydrolases superfamily.</text>
</comment>
<dbReference type="Pfam" id="PF04909">
    <property type="entry name" value="Amidohydro_2"/>
    <property type="match status" value="1"/>
</dbReference>
<dbReference type="InterPro" id="IPR006680">
    <property type="entry name" value="Amidohydro-rel"/>
</dbReference>
<keyword evidence="4" id="KW-1185">Reference proteome</keyword>
<keyword evidence="3" id="KW-0378">Hydrolase</keyword>
<dbReference type="GO" id="GO:0016787">
    <property type="term" value="F:hydrolase activity"/>
    <property type="evidence" value="ECO:0007669"/>
    <property type="project" value="UniProtKB-KW"/>
</dbReference>
<dbReference type="EMBL" id="JACJIQ010000002">
    <property type="protein sequence ID" value="MBA9075977.1"/>
    <property type="molecule type" value="Genomic_DNA"/>
</dbReference>
<dbReference type="PANTHER" id="PTHR43569:SF2">
    <property type="entry name" value="AMIDOHYDROLASE-RELATED DOMAIN-CONTAINING PROTEIN"/>
    <property type="match status" value="1"/>
</dbReference>
<dbReference type="SUPFAM" id="SSF51556">
    <property type="entry name" value="Metallo-dependent hydrolases"/>
    <property type="match status" value="1"/>
</dbReference>
<dbReference type="Proteomes" id="UP000563094">
    <property type="component" value="Unassembled WGS sequence"/>
</dbReference>
<comment type="caution">
    <text evidence="3">The sequence shown here is derived from an EMBL/GenBank/DDBJ whole genome shotgun (WGS) entry which is preliminary data.</text>
</comment>
<name>A0A839GM10_9BACT</name>
<evidence type="ECO:0000256" key="1">
    <source>
        <dbReference type="ARBA" id="ARBA00038310"/>
    </source>
</evidence>
<accession>A0A839GM10</accession>
<dbReference type="RefSeq" id="WP_182511728.1">
    <property type="nucleotide sequence ID" value="NZ_JACJIQ010000002.1"/>
</dbReference>
<dbReference type="PANTHER" id="PTHR43569">
    <property type="entry name" value="AMIDOHYDROLASE"/>
    <property type="match status" value="1"/>
</dbReference>
<gene>
    <name evidence="3" type="ORF">FHS90_000679</name>
</gene>
<evidence type="ECO:0000259" key="2">
    <source>
        <dbReference type="Pfam" id="PF04909"/>
    </source>
</evidence>